<dbReference type="GO" id="GO:0005524">
    <property type="term" value="F:ATP binding"/>
    <property type="evidence" value="ECO:0007669"/>
    <property type="project" value="UniProtKB-UniRule"/>
</dbReference>
<reference evidence="9" key="1">
    <citation type="submission" date="2016-10" db="EMBL/GenBank/DDBJ databases">
        <authorList>
            <person name="Varghese N."/>
            <person name="Submissions S."/>
        </authorList>
    </citation>
    <scope>NUCLEOTIDE SEQUENCE [LARGE SCALE GENOMIC DNA]</scope>
    <source>
        <strain evidence="9">CGMCC 4.3504</strain>
    </source>
</reference>
<dbReference type="PANTHER" id="PTHR43289">
    <property type="entry name" value="MITOGEN-ACTIVATED PROTEIN KINASE KINASE KINASE 20-RELATED"/>
    <property type="match status" value="1"/>
</dbReference>
<proteinExistence type="predicted"/>
<dbReference type="Gene3D" id="1.10.510.10">
    <property type="entry name" value="Transferase(Phosphotransferase) domain 1"/>
    <property type="match status" value="1"/>
</dbReference>
<evidence type="ECO:0000256" key="1">
    <source>
        <dbReference type="ARBA" id="ARBA00022679"/>
    </source>
</evidence>
<feature type="region of interest" description="Disordered" evidence="6">
    <location>
        <begin position="312"/>
        <end position="438"/>
    </location>
</feature>
<organism evidence="8 9">
    <name type="scientific">Streptomyces prasinopilosus</name>
    <dbReference type="NCBI Taxonomy" id="67344"/>
    <lineage>
        <taxon>Bacteria</taxon>
        <taxon>Bacillati</taxon>
        <taxon>Actinomycetota</taxon>
        <taxon>Actinomycetes</taxon>
        <taxon>Kitasatosporales</taxon>
        <taxon>Streptomycetaceae</taxon>
        <taxon>Streptomyces</taxon>
    </lineage>
</organism>
<dbReference type="InterPro" id="IPR000719">
    <property type="entry name" value="Prot_kinase_dom"/>
</dbReference>
<feature type="region of interest" description="Disordered" evidence="6">
    <location>
        <begin position="674"/>
        <end position="716"/>
    </location>
</feature>
<dbReference type="Pfam" id="PF00069">
    <property type="entry name" value="Pkinase"/>
    <property type="match status" value="1"/>
</dbReference>
<keyword evidence="9" id="KW-1185">Reference proteome</keyword>
<dbReference type="Proteomes" id="UP000182100">
    <property type="component" value="Unassembled WGS sequence"/>
</dbReference>
<keyword evidence="2 5" id="KW-0547">Nucleotide-binding</keyword>
<feature type="compositionally biased region" description="Basic and acidic residues" evidence="6">
    <location>
        <begin position="405"/>
        <end position="425"/>
    </location>
</feature>
<dbReference type="GO" id="GO:0004674">
    <property type="term" value="F:protein serine/threonine kinase activity"/>
    <property type="evidence" value="ECO:0007669"/>
    <property type="project" value="UniProtKB-KW"/>
</dbReference>
<dbReference type="Gene3D" id="3.30.200.20">
    <property type="entry name" value="Phosphorylase Kinase, domain 1"/>
    <property type="match status" value="1"/>
</dbReference>
<feature type="compositionally biased region" description="Low complexity" evidence="6">
    <location>
        <begin position="386"/>
        <end position="400"/>
    </location>
</feature>
<feature type="binding site" evidence="5">
    <location>
        <position position="49"/>
    </location>
    <ligand>
        <name>ATP</name>
        <dbReference type="ChEBI" id="CHEBI:30616"/>
    </ligand>
</feature>
<keyword evidence="8" id="KW-0723">Serine/threonine-protein kinase</keyword>
<protein>
    <submittedName>
        <fullName evidence="8">Serine/threonine protein kinase</fullName>
    </submittedName>
</protein>
<dbReference type="PROSITE" id="PS00107">
    <property type="entry name" value="PROTEIN_KINASE_ATP"/>
    <property type="match status" value="1"/>
</dbReference>
<dbReference type="AlphaFoldDB" id="A0A1G6SCQ8"/>
<dbReference type="InterPro" id="IPR011009">
    <property type="entry name" value="Kinase-like_dom_sf"/>
</dbReference>
<dbReference type="CDD" id="cd14014">
    <property type="entry name" value="STKc_PknB_like"/>
    <property type="match status" value="1"/>
</dbReference>
<dbReference type="InterPro" id="IPR017441">
    <property type="entry name" value="Protein_kinase_ATP_BS"/>
</dbReference>
<dbReference type="InterPro" id="IPR008271">
    <property type="entry name" value="Ser/Thr_kinase_AS"/>
</dbReference>
<evidence type="ECO:0000313" key="8">
    <source>
        <dbReference type="EMBL" id="SDD14444.1"/>
    </source>
</evidence>
<evidence type="ECO:0000259" key="7">
    <source>
        <dbReference type="PROSITE" id="PS50011"/>
    </source>
</evidence>
<dbReference type="PROSITE" id="PS50011">
    <property type="entry name" value="PROTEIN_KINASE_DOM"/>
    <property type="match status" value="1"/>
</dbReference>
<keyword evidence="3 8" id="KW-0418">Kinase</keyword>
<evidence type="ECO:0000256" key="6">
    <source>
        <dbReference type="SAM" id="MobiDB-lite"/>
    </source>
</evidence>
<gene>
    <name evidence="8" type="ORF">SAMN05216505_105277</name>
</gene>
<feature type="domain" description="Protein kinase" evidence="7">
    <location>
        <begin position="18"/>
        <end position="276"/>
    </location>
</feature>
<keyword evidence="1" id="KW-0808">Transferase</keyword>
<feature type="compositionally biased region" description="Low complexity" evidence="6">
    <location>
        <begin position="683"/>
        <end position="695"/>
    </location>
</feature>
<dbReference type="EMBL" id="FMZK01000005">
    <property type="protein sequence ID" value="SDD14444.1"/>
    <property type="molecule type" value="Genomic_DNA"/>
</dbReference>
<dbReference type="SUPFAM" id="SSF56112">
    <property type="entry name" value="Protein kinase-like (PK-like)"/>
    <property type="match status" value="1"/>
</dbReference>
<evidence type="ECO:0000256" key="4">
    <source>
        <dbReference type="ARBA" id="ARBA00022840"/>
    </source>
</evidence>
<dbReference type="PROSITE" id="PS00108">
    <property type="entry name" value="PROTEIN_KINASE_ST"/>
    <property type="match status" value="1"/>
</dbReference>
<sequence>MSSMEPLRSEDPRRLGRFRLLSRIGAGGFGEVFLGREEPGGRERFAAVKLIRTDIAESERLRPRLHSEIEAVGRAGGEGVPELLDADPAARRPWLATRYVPGPSLQRLVDDAGPLPEATVLALGRRLAGTLAALHGAGLHHRDLKPGNVLVTATRPWIIDFSLVRLAANPSLTVTADAMGSFQYAAPEQASGLGRARGPADVFAFAATLLFAATGHPPHSGRNQFDVRLRALTEPPDTTGLRDGPLRDLVTACLRFTDSERPSMDDVRAGLARPADTDRIPYPPAALHVLGHHMDALRALIGPDADRLVREETQERTEEGEPFTLVEPPAGAQEAHGGDTGSTSTPADPDAHPGAGPGRPRDGASTTLPPATLRGIRTGDRPVPGPGRARARPGPRTAVTVALDGDGHPRATEPEPLPGHRDGRTLPHPAHAPTSRPRATAADVLLLLELGGTRAASERRLHFLRSVLRRLDAAALPDPGPGRPGGGAPETPADLRIGLVGYEDHEVLPVRAAPGHGSVLSVWGPGTAGDAAEAVRRFPVRPVRHDYGAPLEDALHAAAHWRHWRDGARHLLLVLARRPPHPARQQSDLSLPCPDRHDYEDALRRLRTAVCPDLTVVGVRDATAGDTYGHWRPRTRERLRHIWSDLGRDHLFTLGTHTPEDVASCVGHALGRPAGVPGPPAGPATAPAFLPTARRTGARTDSPAAPPSRKDSEHHA</sequence>
<evidence type="ECO:0000256" key="3">
    <source>
        <dbReference type="ARBA" id="ARBA00022777"/>
    </source>
</evidence>
<evidence type="ECO:0000256" key="5">
    <source>
        <dbReference type="PROSITE-ProRule" id="PRU10141"/>
    </source>
</evidence>
<dbReference type="SMART" id="SM00220">
    <property type="entry name" value="S_TKc"/>
    <property type="match status" value="1"/>
</dbReference>
<evidence type="ECO:0000256" key="2">
    <source>
        <dbReference type="ARBA" id="ARBA00022741"/>
    </source>
</evidence>
<evidence type="ECO:0000313" key="9">
    <source>
        <dbReference type="Proteomes" id="UP000182100"/>
    </source>
</evidence>
<dbReference type="STRING" id="67344.SAMN05216505_105277"/>
<name>A0A1G6SCQ8_9ACTN</name>
<dbReference type="PANTHER" id="PTHR43289:SF34">
    <property type="entry name" value="SERINE_THREONINE-PROTEIN KINASE YBDM-RELATED"/>
    <property type="match status" value="1"/>
</dbReference>
<keyword evidence="4 5" id="KW-0067">ATP-binding</keyword>
<accession>A0A1G6SCQ8</accession>